<organism evidence="1 2">
    <name type="scientific">Fusobacterium necrogenes</name>
    <dbReference type="NCBI Taxonomy" id="858"/>
    <lineage>
        <taxon>Bacteria</taxon>
        <taxon>Fusobacteriati</taxon>
        <taxon>Fusobacteriota</taxon>
        <taxon>Fusobacteriia</taxon>
        <taxon>Fusobacteriales</taxon>
        <taxon>Fusobacteriaceae</taxon>
        <taxon>Fusobacterium</taxon>
    </lineage>
</organism>
<evidence type="ECO:0000313" key="1">
    <source>
        <dbReference type="EMBL" id="STO30891.1"/>
    </source>
</evidence>
<name>A0A377GWF9_9FUSO</name>
<dbReference type="AlphaFoldDB" id="A0A377GWF9"/>
<sequence>MREEILWYYISMKNPKDEKEMIEIYEKLDEVARKNKIEDTKYINIVDLRKLELVVDEEMIPVLKLGILIPKEKRFNGCEYLKIGECFRVNHQDSYISLNTTYKNIDRYIKKTKYRKLGYSIEFMKELAIPTENGIGGIIEIVIPVTKINN</sequence>
<evidence type="ECO:0000313" key="2">
    <source>
        <dbReference type="Proteomes" id="UP000255328"/>
    </source>
</evidence>
<reference evidence="1 2" key="1">
    <citation type="submission" date="2018-06" db="EMBL/GenBank/DDBJ databases">
        <authorList>
            <consortium name="Pathogen Informatics"/>
            <person name="Doyle S."/>
        </authorList>
    </citation>
    <scope>NUCLEOTIDE SEQUENCE [LARGE SCALE GENOMIC DNA]</scope>
    <source>
        <strain evidence="1 2">NCTC10723</strain>
    </source>
</reference>
<dbReference type="Proteomes" id="UP000255328">
    <property type="component" value="Unassembled WGS sequence"/>
</dbReference>
<keyword evidence="2" id="KW-1185">Reference proteome</keyword>
<dbReference type="EMBL" id="UGGU01000003">
    <property type="protein sequence ID" value="STO30891.1"/>
    <property type="molecule type" value="Genomic_DNA"/>
</dbReference>
<gene>
    <name evidence="1" type="ORF">NCTC10723_00321</name>
</gene>
<accession>A0A377GWF9</accession>
<proteinExistence type="predicted"/>
<protein>
    <submittedName>
        <fullName evidence="1">Uncharacterized protein</fullName>
    </submittedName>
</protein>